<gene>
    <name evidence="4" type="ORF">POVWA1_065530</name>
    <name evidence="3" type="ORF">POVWA2_062200</name>
</gene>
<reference evidence="3" key="1">
    <citation type="submission" date="2016-05" db="EMBL/GenBank/DDBJ databases">
        <authorList>
            <person name="Lavstsen T."/>
            <person name="Jespersen J.S."/>
        </authorList>
    </citation>
    <scope>NUCLEOTIDE SEQUENCE [LARGE SCALE GENOMIC DNA]</scope>
</reference>
<evidence type="ECO:0000313" key="4">
    <source>
        <dbReference type="EMBL" id="SBT54053.1"/>
    </source>
</evidence>
<feature type="transmembrane region" description="Helical" evidence="2">
    <location>
        <begin position="283"/>
        <end position="304"/>
    </location>
</feature>
<dbReference type="EMBL" id="FLRD01000470">
    <property type="protein sequence ID" value="SBT54053.1"/>
    <property type="molecule type" value="Genomic_DNA"/>
</dbReference>
<evidence type="ECO:0000256" key="2">
    <source>
        <dbReference type="SAM" id="Phobius"/>
    </source>
</evidence>
<evidence type="ECO:0000313" key="6">
    <source>
        <dbReference type="Proteomes" id="UP000078555"/>
    </source>
</evidence>
<evidence type="ECO:0000256" key="1">
    <source>
        <dbReference type="SAM" id="MobiDB-lite"/>
    </source>
</evidence>
<dbReference type="AlphaFoldDB" id="A0A1A9A5M5"/>
<sequence>MDDSSDTEWDMDPDENSEDNTKNELMNKLPLNNFYTILDKEADYDTSIQNMCTGYVDNKSPNIDTRREFCYKLVYKLKNFDGIKSQCSNIENEKYCDYINYWLGDQIKNHNYQTTDINLIENLFDVLSAGFIDTKCSSKRDKIGKDKFPKMKEFFDYTENLNGIDKLENTLNTLNGGYYCTYILNAVKSYNKIIEKELCMDTSCEYYEELENFKNKFIELQDSLGKKWASDMDKPCIQISKGTYHESCKTFKHTYGDFQRASTNNQHTGDSNSMIKIVTPMCVLSGLFFLSFILYKFTPFGSWVDQRISRKKKIWDNTEEEIYQLENPSFNDNEHSYKKRHNIVYHASVNY</sequence>
<evidence type="ECO:0000313" key="3">
    <source>
        <dbReference type="EMBL" id="SBT51494.1"/>
    </source>
</evidence>
<keyword evidence="2" id="KW-1133">Transmembrane helix</keyword>
<dbReference type="Proteomes" id="UP000078555">
    <property type="component" value="Unassembled WGS sequence"/>
</dbReference>
<name>A0A1A9A5M5_PLAOA</name>
<dbReference type="InterPro" id="IPR008780">
    <property type="entry name" value="Plasmodium_Vir"/>
</dbReference>
<evidence type="ECO:0000313" key="5">
    <source>
        <dbReference type="Proteomes" id="UP000078550"/>
    </source>
</evidence>
<dbReference type="Pfam" id="PF05795">
    <property type="entry name" value="Plasmodium_Vir"/>
    <property type="match status" value="2"/>
</dbReference>
<keyword evidence="6" id="KW-1185">Reference proteome</keyword>
<reference evidence="5 6" key="2">
    <citation type="submission" date="2016-05" db="EMBL/GenBank/DDBJ databases">
        <authorList>
            <person name="Naeem Raeece"/>
        </authorList>
    </citation>
    <scope>NUCLEOTIDE SEQUENCE [LARGE SCALE GENOMIC DNA]</scope>
</reference>
<protein>
    <submittedName>
        <fullName evidence="3">PIR Superfamily Protein</fullName>
    </submittedName>
</protein>
<keyword evidence="2" id="KW-0472">Membrane</keyword>
<keyword evidence="2" id="KW-0812">Transmembrane</keyword>
<dbReference type="EMBL" id="FLRE01000231">
    <property type="protein sequence ID" value="SBT51494.1"/>
    <property type="molecule type" value="Genomic_DNA"/>
</dbReference>
<organism evidence="3 5">
    <name type="scientific">Plasmodium ovale wallikeri</name>
    <dbReference type="NCBI Taxonomy" id="864142"/>
    <lineage>
        <taxon>Eukaryota</taxon>
        <taxon>Sar</taxon>
        <taxon>Alveolata</taxon>
        <taxon>Apicomplexa</taxon>
        <taxon>Aconoidasida</taxon>
        <taxon>Haemosporida</taxon>
        <taxon>Plasmodiidae</taxon>
        <taxon>Plasmodium</taxon>
        <taxon>Plasmodium (Plasmodium)</taxon>
    </lineage>
</organism>
<feature type="compositionally biased region" description="Acidic residues" evidence="1">
    <location>
        <begin position="1"/>
        <end position="18"/>
    </location>
</feature>
<accession>A0A1A9A5M5</accession>
<dbReference type="Proteomes" id="UP000078550">
    <property type="component" value="Unassembled WGS sequence"/>
</dbReference>
<proteinExistence type="predicted"/>
<feature type="region of interest" description="Disordered" evidence="1">
    <location>
        <begin position="1"/>
        <end position="23"/>
    </location>
</feature>